<feature type="region of interest" description="Disordered" evidence="5">
    <location>
        <begin position="160"/>
        <end position="185"/>
    </location>
</feature>
<evidence type="ECO:0000259" key="7">
    <source>
        <dbReference type="Pfam" id="PF20649"/>
    </source>
</evidence>
<evidence type="ECO:0000313" key="9">
    <source>
        <dbReference type="Proteomes" id="UP001306508"/>
    </source>
</evidence>
<dbReference type="PANTHER" id="PTHR13228">
    <property type="entry name" value="CONSERVED OLIGOMERIC GOLGI COMPLEX COMPONENT 5"/>
    <property type="match status" value="1"/>
</dbReference>
<comment type="caution">
    <text evidence="8">The sequence shown here is derived from an EMBL/GenBank/DDBJ whole genome shotgun (WGS) entry which is preliminary data.</text>
</comment>
<feature type="compositionally biased region" description="Basic and acidic residues" evidence="5">
    <location>
        <begin position="174"/>
        <end position="183"/>
    </location>
</feature>
<evidence type="ECO:0000256" key="3">
    <source>
        <dbReference type="ARBA" id="ARBA00023034"/>
    </source>
</evidence>
<comment type="subcellular location">
    <subcellularLocation>
        <location evidence="1">Golgi apparatus membrane</location>
        <topology evidence="1">Peripheral membrane protein</topology>
    </subcellularLocation>
</comment>
<dbReference type="Pfam" id="PF20649">
    <property type="entry name" value="COG5_C"/>
    <property type="match status" value="1"/>
</dbReference>
<dbReference type="InterPro" id="IPR048485">
    <property type="entry name" value="COG5_helical"/>
</dbReference>
<evidence type="ECO:0000256" key="1">
    <source>
        <dbReference type="ARBA" id="ARBA00004395"/>
    </source>
</evidence>
<dbReference type="InterPro" id="IPR049176">
    <property type="entry name" value="COG5_N"/>
</dbReference>
<keyword evidence="4" id="KW-0472">Membrane</keyword>
<dbReference type="Proteomes" id="UP001306508">
    <property type="component" value="Unassembled WGS sequence"/>
</dbReference>
<accession>A0AAN7WKS5</accession>
<keyword evidence="3" id="KW-0333">Golgi apparatus</keyword>
<dbReference type="GO" id="GO:0006891">
    <property type="term" value="P:intra-Golgi vesicle-mediated transport"/>
    <property type="evidence" value="ECO:0007669"/>
    <property type="project" value="InterPro"/>
</dbReference>
<feature type="domain" description="Conserved oligomeric Golgi complex subunit 5 helical" evidence="7">
    <location>
        <begin position="215"/>
        <end position="410"/>
    </location>
</feature>
<evidence type="ECO:0000313" key="8">
    <source>
        <dbReference type="EMBL" id="KAK5780279.1"/>
    </source>
</evidence>
<dbReference type="PANTHER" id="PTHR13228:SF3">
    <property type="entry name" value="CONSERVED OLIGOMERIC GOLGI COMPLEX SUBUNIT 5"/>
    <property type="match status" value="1"/>
</dbReference>
<proteinExistence type="predicted"/>
<feature type="domain" description="Conserved oligomeric Golgi complex subunit 5 N-terminal" evidence="6">
    <location>
        <begin position="11"/>
        <end position="148"/>
    </location>
</feature>
<dbReference type="GO" id="GO:0017119">
    <property type="term" value="C:Golgi transport complex"/>
    <property type="evidence" value="ECO:0007669"/>
    <property type="project" value="InterPro"/>
</dbReference>
<dbReference type="InterPro" id="IPR019465">
    <property type="entry name" value="Cog5"/>
</dbReference>
<gene>
    <name evidence="8" type="ORF">RI543_002318</name>
</gene>
<feature type="compositionally biased region" description="Polar residues" evidence="5">
    <location>
        <begin position="160"/>
        <end position="171"/>
    </location>
</feature>
<evidence type="ECO:0000256" key="5">
    <source>
        <dbReference type="SAM" id="MobiDB-lite"/>
    </source>
</evidence>
<reference evidence="9" key="1">
    <citation type="submission" date="2023-07" db="EMBL/GenBank/DDBJ databases">
        <title>A draft genome of Kazachstania heterogenica Y-27499.</title>
        <authorList>
            <person name="Donic C."/>
            <person name="Kralova J.S."/>
            <person name="Fidel L."/>
            <person name="Ben-Dor S."/>
            <person name="Jung S."/>
        </authorList>
    </citation>
    <scope>NUCLEOTIDE SEQUENCE [LARGE SCALE GENOMIC DNA]</scope>
    <source>
        <strain evidence="9">Y27499</strain>
    </source>
</reference>
<sequence>MNELKDFDNVLQDPFSPVKFANDLLLMTNKGSSNDTSEELQNSNNVIDLDTSIKKINFDLNEIDKLYERVLSKNSNILINHIYESKQNSENISNGLLASLNFVELSYERLNNEVYKPYELSQKLQSTLNKVHQTSTLLRDSLLYLYIFNMIKTLTPQLTTNSKSAGSSIVTNNKQKENEKEENNSNNKNRTFLLLKLSSLYYQLQLTLGKNINLISLTTIKNLQNDWIKNNQRQLIRNLSNTLYQHCNYLNHPIQKGQQLDEINQLICKLAQSLYLLSPKDFNFSINKFMESLITTNSQILIKTINNVKEFPSALSRVTTNVESLNVLQDLLSMVTIDSLTQKTLLSIIFINNNFSSPSHSSNHSLEEIHWMKVSQLFKKELEISFNRGGPVGKNLLKNKSILKDTMHEYLELRNNTSLSTMLKSLSILS</sequence>
<dbReference type="GO" id="GO:0000139">
    <property type="term" value="C:Golgi membrane"/>
    <property type="evidence" value="ECO:0007669"/>
    <property type="project" value="UniProtKB-SubCell"/>
</dbReference>
<evidence type="ECO:0000259" key="6">
    <source>
        <dbReference type="Pfam" id="PF10392"/>
    </source>
</evidence>
<organism evidence="8 9">
    <name type="scientific">Arxiozyma heterogenica</name>
    <dbReference type="NCBI Taxonomy" id="278026"/>
    <lineage>
        <taxon>Eukaryota</taxon>
        <taxon>Fungi</taxon>
        <taxon>Dikarya</taxon>
        <taxon>Ascomycota</taxon>
        <taxon>Saccharomycotina</taxon>
        <taxon>Saccharomycetes</taxon>
        <taxon>Saccharomycetales</taxon>
        <taxon>Saccharomycetaceae</taxon>
        <taxon>Arxiozyma</taxon>
    </lineage>
</organism>
<evidence type="ECO:0000256" key="2">
    <source>
        <dbReference type="ARBA" id="ARBA00020974"/>
    </source>
</evidence>
<keyword evidence="9" id="KW-1185">Reference proteome</keyword>
<name>A0AAN7WKS5_9SACH</name>
<evidence type="ECO:0000256" key="4">
    <source>
        <dbReference type="ARBA" id="ARBA00023136"/>
    </source>
</evidence>
<dbReference type="Pfam" id="PF10392">
    <property type="entry name" value="COG5_N"/>
    <property type="match status" value="1"/>
</dbReference>
<dbReference type="AlphaFoldDB" id="A0AAN7WKS5"/>
<dbReference type="EMBL" id="JAWIZZ010000043">
    <property type="protein sequence ID" value="KAK5780279.1"/>
    <property type="molecule type" value="Genomic_DNA"/>
</dbReference>
<protein>
    <recommendedName>
        <fullName evidence="2">Conserved oligomeric Golgi complex subunit 5</fullName>
    </recommendedName>
</protein>